<evidence type="ECO:0000313" key="17">
    <source>
        <dbReference type="Proteomes" id="UP000439522"/>
    </source>
</evidence>
<evidence type="ECO:0000256" key="14">
    <source>
        <dbReference type="SAM" id="Phobius"/>
    </source>
</evidence>
<dbReference type="GO" id="GO:0046872">
    <property type="term" value="F:metal ion binding"/>
    <property type="evidence" value="ECO:0007669"/>
    <property type="project" value="UniProtKB-KW"/>
</dbReference>
<comment type="caution">
    <text evidence="16">The sequence shown here is derived from an EMBL/GenBank/DDBJ whole genome shotgun (WGS) entry which is preliminary data.</text>
</comment>
<dbReference type="GO" id="GO:0022904">
    <property type="term" value="P:respiratory electron transport chain"/>
    <property type="evidence" value="ECO:0007669"/>
    <property type="project" value="InterPro"/>
</dbReference>
<comment type="cofactor">
    <cofactor evidence="1">
        <name>heme b</name>
        <dbReference type="ChEBI" id="CHEBI:60344"/>
    </cofactor>
</comment>
<feature type="transmembrane region" description="Helical" evidence="14">
    <location>
        <begin position="148"/>
        <end position="171"/>
    </location>
</feature>
<keyword evidence="10" id="KW-0408">Iron</keyword>
<dbReference type="InterPro" id="IPR016174">
    <property type="entry name" value="Di-haem_cyt_TM"/>
</dbReference>
<keyword evidence="9 14" id="KW-1133">Transmembrane helix</keyword>
<dbReference type="Gene3D" id="1.20.950.20">
    <property type="entry name" value="Transmembrane di-heme cytochromes, Chain C"/>
    <property type="match status" value="1"/>
</dbReference>
<keyword evidence="7" id="KW-0479">Metal-binding</keyword>
<dbReference type="GO" id="GO:0009055">
    <property type="term" value="F:electron transfer activity"/>
    <property type="evidence" value="ECO:0007669"/>
    <property type="project" value="InterPro"/>
</dbReference>
<organism evidence="16 17">
    <name type="scientific">Tsuneonella aeria</name>
    <dbReference type="NCBI Taxonomy" id="1837929"/>
    <lineage>
        <taxon>Bacteria</taxon>
        <taxon>Pseudomonadati</taxon>
        <taxon>Pseudomonadota</taxon>
        <taxon>Alphaproteobacteria</taxon>
        <taxon>Sphingomonadales</taxon>
        <taxon>Erythrobacteraceae</taxon>
        <taxon>Tsuneonella</taxon>
    </lineage>
</organism>
<evidence type="ECO:0000256" key="5">
    <source>
        <dbReference type="ARBA" id="ARBA00022617"/>
    </source>
</evidence>
<dbReference type="InterPro" id="IPR011577">
    <property type="entry name" value="Cyt_b561_bac/Ni-Hgenase"/>
</dbReference>
<evidence type="ECO:0000256" key="7">
    <source>
        <dbReference type="ARBA" id="ARBA00022723"/>
    </source>
</evidence>
<dbReference type="AlphaFoldDB" id="A0A6I4TEM4"/>
<dbReference type="PANTHER" id="PTHR30529">
    <property type="entry name" value="CYTOCHROME B561"/>
    <property type="match status" value="1"/>
</dbReference>
<evidence type="ECO:0000256" key="13">
    <source>
        <dbReference type="SAM" id="MobiDB-lite"/>
    </source>
</evidence>
<dbReference type="GO" id="GO:0005886">
    <property type="term" value="C:plasma membrane"/>
    <property type="evidence" value="ECO:0007669"/>
    <property type="project" value="UniProtKB-SubCell"/>
</dbReference>
<dbReference type="GO" id="GO:0020037">
    <property type="term" value="F:heme binding"/>
    <property type="evidence" value="ECO:0007669"/>
    <property type="project" value="TreeGrafter"/>
</dbReference>
<evidence type="ECO:0000256" key="6">
    <source>
        <dbReference type="ARBA" id="ARBA00022692"/>
    </source>
</evidence>
<evidence type="ECO:0000313" key="16">
    <source>
        <dbReference type="EMBL" id="MXO76019.1"/>
    </source>
</evidence>
<evidence type="ECO:0000256" key="11">
    <source>
        <dbReference type="ARBA" id="ARBA00023136"/>
    </source>
</evidence>
<keyword evidence="3" id="KW-0813">Transport</keyword>
<keyword evidence="17" id="KW-1185">Reference proteome</keyword>
<protein>
    <submittedName>
        <fullName evidence="16">Cytochrome b</fullName>
    </submittedName>
</protein>
<feature type="transmembrane region" description="Helical" evidence="14">
    <location>
        <begin position="21"/>
        <end position="43"/>
    </location>
</feature>
<keyword evidence="8" id="KW-0249">Electron transport</keyword>
<evidence type="ECO:0000256" key="9">
    <source>
        <dbReference type="ARBA" id="ARBA00022989"/>
    </source>
</evidence>
<evidence type="ECO:0000256" key="2">
    <source>
        <dbReference type="ARBA" id="ARBA00004651"/>
    </source>
</evidence>
<comment type="subcellular location">
    <subcellularLocation>
        <location evidence="2">Cell membrane</location>
        <topology evidence="2">Multi-pass membrane protein</topology>
    </subcellularLocation>
</comment>
<feature type="domain" description="Cytochrome b561 bacterial/Ni-hydrogenase" evidence="15">
    <location>
        <begin position="17"/>
        <end position="195"/>
    </location>
</feature>
<keyword evidence="5" id="KW-0349">Heme</keyword>
<evidence type="ECO:0000256" key="4">
    <source>
        <dbReference type="ARBA" id="ARBA00022475"/>
    </source>
</evidence>
<evidence type="ECO:0000256" key="1">
    <source>
        <dbReference type="ARBA" id="ARBA00001970"/>
    </source>
</evidence>
<dbReference type="RefSeq" id="WP_160611855.1">
    <property type="nucleotide sequence ID" value="NZ_WTZA01000002.1"/>
</dbReference>
<comment type="similarity">
    <text evidence="12">Belongs to the cytochrome b561 family.</text>
</comment>
<dbReference type="PANTHER" id="PTHR30529:SF1">
    <property type="entry name" value="CYTOCHROME B561 HOMOLOG 2"/>
    <property type="match status" value="1"/>
</dbReference>
<feature type="region of interest" description="Disordered" evidence="13">
    <location>
        <begin position="200"/>
        <end position="223"/>
    </location>
</feature>
<evidence type="ECO:0000256" key="3">
    <source>
        <dbReference type="ARBA" id="ARBA00022448"/>
    </source>
</evidence>
<evidence type="ECO:0000256" key="8">
    <source>
        <dbReference type="ARBA" id="ARBA00022982"/>
    </source>
</evidence>
<dbReference type="InterPro" id="IPR052168">
    <property type="entry name" value="Cytochrome_b561_oxidase"/>
</dbReference>
<evidence type="ECO:0000259" key="15">
    <source>
        <dbReference type="Pfam" id="PF01292"/>
    </source>
</evidence>
<evidence type="ECO:0000256" key="10">
    <source>
        <dbReference type="ARBA" id="ARBA00023004"/>
    </source>
</evidence>
<sequence length="223" mass="24478">MTEALKRWAETYRSRGRYTPVGVAFHWIMAAVVIFQLGSGWWMQRYLAGAEKIEAYQIHSQIGLSLLVIGLLRLLWRTIVPGPINDADKPGVQSAIAHATHAVFYALFTILPLSGWAMWSAIRPAAPLYLAGLVPVPAMPFHDLSRAWQYWILETAIDIHVAAAIVLALLVPAHALAAIKHHLVDRDDVFEGMLPELSDSRHHPGGAQHSPPPLAARDAKGAG</sequence>
<dbReference type="EMBL" id="WTZA01000002">
    <property type="protein sequence ID" value="MXO76019.1"/>
    <property type="molecule type" value="Genomic_DNA"/>
</dbReference>
<proteinExistence type="inferred from homology"/>
<dbReference type="OrthoDB" id="1247465at2"/>
<reference evidence="16 17" key="1">
    <citation type="submission" date="2019-12" db="EMBL/GenBank/DDBJ databases">
        <title>Genomic-based taxomic classification of the family Erythrobacteraceae.</title>
        <authorList>
            <person name="Xu L."/>
        </authorList>
    </citation>
    <scope>NUCLEOTIDE SEQUENCE [LARGE SCALE GENOMIC DNA]</scope>
    <source>
        <strain evidence="16 17">100921-2</strain>
    </source>
</reference>
<evidence type="ECO:0000256" key="12">
    <source>
        <dbReference type="ARBA" id="ARBA00037975"/>
    </source>
</evidence>
<dbReference type="Pfam" id="PF01292">
    <property type="entry name" value="Ni_hydr_CYTB"/>
    <property type="match status" value="1"/>
</dbReference>
<name>A0A6I4TEM4_9SPHN</name>
<dbReference type="SUPFAM" id="SSF81342">
    <property type="entry name" value="Transmembrane di-heme cytochromes"/>
    <property type="match status" value="1"/>
</dbReference>
<feature type="transmembrane region" description="Helical" evidence="14">
    <location>
        <begin position="55"/>
        <end position="76"/>
    </location>
</feature>
<feature type="transmembrane region" description="Helical" evidence="14">
    <location>
        <begin position="96"/>
        <end position="119"/>
    </location>
</feature>
<keyword evidence="11 14" id="KW-0472">Membrane</keyword>
<accession>A0A6I4TEM4</accession>
<dbReference type="Proteomes" id="UP000439522">
    <property type="component" value="Unassembled WGS sequence"/>
</dbReference>
<keyword evidence="6 14" id="KW-0812">Transmembrane</keyword>
<gene>
    <name evidence="16" type="ORF">GRI40_12410</name>
</gene>
<keyword evidence="4" id="KW-1003">Cell membrane</keyword>